<keyword evidence="6 15" id="KW-0679">Respiratory chain</keyword>
<dbReference type="InterPro" id="IPR001457">
    <property type="entry name" value="NADH_UbQ/plastoQ_OxRdtase_su6"/>
</dbReference>
<evidence type="ECO:0000256" key="5">
    <source>
        <dbReference type="ARBA" id="ARBA00022448"/>
    </source>
</evidence>
<evidence type="ECO:0000313" key="16">
    <source>
        <dbReference type="EMBL" id="UDD74638.1"/>
    </source>
</evidence>
<dbReference type="AlphaFoldDB" id="A0A8K1K6F8"/>
<comment type="similarity">
    <text evidence="2 15">Belongs to the complex I subunit 6 family.</text>
</comment>
<protein>
    <recommendedName>
        <fullName evidence="4 15">NADH-ubiquinone oxidoreductase chain 6</fullName>
        <ecNumber evidence="3 15">7.1.1.2</ecNumber>
    </recommendedName>
</protein>
<keyword evidence="12 15" id="KW-0496">Mitochondrion</keyword>
<evidence type="ECO:0000256" key="2">
    <source>
        <dbReference type="ARBA" id="ARBA00005698"/>
    </source>
</evidence>
<evidence type="ECO:0000256" key="9">
    <source>
        <dbReference type="ARBA" id="ARBA00022982"/>
    </source>
</evidence>
<evidence type="ECO:0000256" key="11">
    <source>
        <dbReference type="ARBA" id="ARBA00023027"/>
    </source>
</evidence>
<evidence type="ECO:0000256" key="14">
    <source>
        <dbReference type="ARBA" id="ARBA00049551"/>
    </source>
</evidence>
<proteinExistence type="inferred from homology"/>
<keyword evidence="15" id="KW-0830">Ubiquinone</keyword>
<keyword evidence="8 15" id="KW-1278">Translocase</keyword>
<feature type="transmembrane region" description="Helical" evidence="15">
    <location>
        <begin position="24"/>
        <end position="44"/>
    </location>
</feature>
<dbReference type="EC" id="7.1.1.2" evidence="3 15"/>
<dbReference type="EMBL" id="MW846253">
    <property type="protein sequence ID" value="UDD74638.1"/>
    <property type="molecule type" value="Genomic_DNA"/>
</dbReference>
<comment type="subcellular location">
    <subcellularLocation>
        <location evidence="1 15">Mitochondrion membrane</location>
        <topology evidence="1 15">Multi-pass membrane protein</topology>
    </subcellularLocation>
</comment>
<keyword evidence="5 15" id="KW-0813">Transport</keyword>
<name>A0A8K1K6F8_9DIPT</name>
<keyword evidence="7 15" id="KW-0812">Transmembrane</keyword>
<dbReference type="Pfam" id="PF00499">
    <property type="entry name" value="Oxidored_q3"/>
    <property type="match status" value="1"/>
</dbReference>
<evidence type="ECO:0000256" key="4">
    <source>
        <dbReference type="ARBA" id="ARBA00021095"/>
    </source>
</evidence>
<feature type="transmembrane region" description="Helical" evidence="15">
    <location>
        <begin position="84"/>
        <end position="102"/>
    </location>
</feature>
<dbReference type="GeneID" id="68679670"/>
<dbReference type="InterPro" id="IPR050269">
    <property type="entry name" value="ComplexI_Subunit6"/>
</dbReference>
<evidence type="ECO:0000256" key="6">
    <source>
        <dbReference type="ARBA" id="ARBA00022660"/>
    </source>
</evidence>
<evidence type="ECO:0000256" key="15">
    <source>
        <dbReference type="RuleBase" id="RU004430"/>
    </source>
</evidence>
<keyword evidence="13 15" id="KW-0472">Membrane</keyword>
<evidence type="ECO:0000256" key="8">
    <source>
        <dbReference type="ARBA" id="ARBA00022967"/>
    </source>
</evidence>
<dbReference type="GO" id="GO:0008137">
    <property type="term" value="F:NADH dehydrogenase (ubiquinone) activity"/>
    <property type="evidence" value="ECO:0007669"/>
    <property type="project" value="UniProtKB-EC"/>
</dbReference>
<evidence type="ECO:0000256" key="1">
    <source>
        <dbReference type="ARBA" id="ARBA00004225"/>
    </source>
</evidence>
<dbReference type="GO" id="GO:0031966">
    <property type="term" value="C:mitochondrial membrane"/>
    <property type="evidence" value="ECO:0007669"/>
    <property type="project" value="UniProtKB-SubCell"/>
</dbReference>
<evidence type="ECO:0000256" key="7">
    <source>
        <dbReference type="ARBA" id="ARBA00022692"/>
    </source>
</evidence>
<dbReference type="PANTHER" id="PTHR11435:SF1">
    <property type="entry name" value="NADH-UBIQUINONE OXIDOREDUCTASE CHAIN 6"/>
    <property type="match status" value="1"/>
</dbReference>
<evidence type="ECO:0000256" key="3">
    <source>
        <dbReference type="ARBA" id="ARBA00012944"/>
    </source>
</evidence>
<evidence type="ECO:0000256" key="10">
    <source>
        <dbReference type="ARBA" id="ARBA00022989"/>
    </source>
</evidence>
<reference evidence="16" key="1">
    <citation type="submission" date="2021-03" db="EMBL/GenBank/DDBJ databases">
        <title>Mitogenomes provide new insights into the evolutionary history of #Prodiamesinae (Diptera: Chironomidae)#.</title>
        <authorList>
            <person name="Lin X.-L."/>
            <person name="Zhao Y.-M."/>
            <person name="Yan L.-P."/>
            <person name="Bu W.-J."/>
            <person name="Wang X.-H."/>
            <person name="Zheng C.-G."/>
        </authorList>
    </citation>
    <scope>NUCLEOTIDE SEQUENCE</scope>
</reference>
<feature type="transmembrane region" description="Helical" evidence="15">
    <location>
        <begin position="50"/>
        <end position="72"/>
    </location>
</feature>
<keyword evidence="11 15" id="KW-0520">NAD</keyword>
<sequence>MFQIIISFMSMITSTIFMNMKHPLAMGLILMSQTLLICLISGYYNKTYWFSYILFLIFLGGMLVLFVYVTSLASNEMFQFSMKIFIFSLIFMVFILFLLMIWSDKLILFNNIFNFEMEALNSLSKSTIKENSLILSKLFNYPTNLITILVINYLFLTLIVSVKITKTFKGPLRPKIN</sequence>
<dbReference type="PANTHER" id="PTHR11435">
    <property type="entry name" value="NADH UBIQUINONE OXIDOREDUCTASE SUBUNIT ND6"/>
    <property type="match status" value="1"/>
</dbReference>
<accession>A0A8K1K6F8</accession>
<keyword evidence="9 15" id="KW-0249">Electron transport</keyword>
<organism evidence="16">
    <name type="scientific">Propsilocerus akamusi</name>
    <dbReference type="NCBI Taxonomy" id="903466"/>
    <lineage>
        <taxon>Eukaryota</taxon>
        <taxon>Metazoa</taxon>
        <taxon>Ecdysozoa</taxon>
        <taxon>Arthropoda</taxon>
        <taxon>Hexapoda</taxon>
        <taxon>Insecta</taxon>
        <taxon>Pterygota</taxon>
        <taxon>Neoptera</taxon>
        <taxon>Endopterygota</taxon>
        <taxon>Diptera</taxon>
        <taxon>Nematocera</taxon>
        <taxon>Chironomoidea</taxon>
        <taxon>Chironomidae</taxon>
        <taxon>Propsilocerus</taxon>
    </lineage>
</organism>
<dbReference type="CTD" id="4541"/>
<gene>
    <name evidence="16" type="primary">ND6</name>
</gene>
<dbReference type="RefSeq" id="YP_010225761.1">
    <property type="nucleotide sequence ID" value="NC_059035.1"/>
</dbReference>
<evidence type="ECO:0000256" key="12">
    <source>
        <dbReference type="ARBA" id="ARBA00023128"/>
    </source>
</evidence>
<keyword evidence="10 15" id="KW-1133">Transmembrane helix</keyword>
<comment type="catalytic activity">
    <reaction evidence="14 15">
        <text>a ubiquinone + NADH + 5 H(+)(in) = a ubiquinol + NAD(+) + 4 H(+)(out)</text>
        <dbReference type="Rhea" id="RHEA:29091"/>
        <dbReference type="Rhea" id="RHEA-COMP:9565"/>
        <dbReference type="Rhea" id="RHEA-COMP:9566"/>
        <dbReference type="ChEBI" id="CHEBI:15378"/>
        <dbReference type="ChEBI" id="CHEBI:16389"/>
        <dbReference type="ChEBI" id="CHEBI:17976"/>
        <dbReference type="ChEBI" id="CHEBI:57540"/>
        <dbReference type="ChEBI" id="CHEBI:57945"/>
        <dbReference type="EC" id="7.1.1.2"/>
    </reaction>
</comment>
<comment type="function">
    <text evidence="15">Core subunit of the mitochondrial membrane respiratory chain NADH dehydrogenase (Complex I) which catalyzes electron transfer from NADH through the respiratory chain, using ubiquinone as an electron acceptor. Essential for the catalytic activity and assembly of complex I.</text>
</comment>
<evidence type="ECO:0000256" key="13">
    <source>
        <dbReference type="ARBA" id="ARBA00023136"/>
    </source>
</evidence>
<geneLocation type="mitochondrion" evidence="16"/>
<feature type="transmembrane region" description="Helical" evidence="15">
    <location>
        <begin position="145"/>
        <end position="165"/>
    </location>
</feature>